<comment type="caution">
    <text evidence="2">The sequence shown here is derived from an EMBL/GenBank/DDBJ whole genome shotgun (WGS) entry which is preliminary data.</text>
</comment>
<dbReference type="InterPro" id="IPR011335">
    <property type="entry name" value="Restrct_endonuc-II-like"/>
</dbReference>
<keyword evidence="3" id="KW-1185">Reference proteome</keyword>
<accession>A0A928VWS4</accession>
<evidence type="ECO:0000313" key="3">
    <source>
        <dbReference type="Proteomes" id="UP000621799"/>
    </source>
</evidence>
<dbReference type="RefSeq" id="WP_264319495.1">
    <property type="nucleotide sequence ID" value="NZ_JADEXN010000003.1"/>
</dbReference>
<dbReference type="Gene3D" id="3.90.1570.10">
    <property type="entry name" value="tt1808, chain A"/>
    <property type="match status" value="1"/>
</dbReference>
<sequence length="192" mass="22384">MTLKTKRKFTIEEYHRLTEIGFFHEDDRIELIDGEIIEMVSKGVAHVFCCQKLIKNLVQLIGDEAILRCQDPIILLNNSEPEPDFTIARNCDDSYLSHHPYPEDIILVIEIADSSLDYDRQVKLPLYAEAGIAEYWIVNLFDRQLEVYRQPYQKTNGGFNYSQQQIFLPEATVPLHFFKDRTLNLSTIFPAQ</sequence>
<protein>
    <submittedName>
        <fullName evidence="2">Uma2 family endonuclease</fullName>
    </submittedName>
</protein>
<dbReference type="InterPro" id="IPR008538">
    <property type="entry name" value="Uma2"/>
</dbReference>
<gene>
    <name evidence="2" type="ORF">IQ235_00270</name>
</gene>
<name>A0A928VWS4_9CYAN</name>
<feature type="domain" description="Putative restriction endonuclease" evidence="1">
    <location>
        <begin position="12"/>
        <end position="184"/>
    </location>
</feature>
<organism evidence="2 3">
    <name type="scientific">Zarconia navalis LEGE 11467</name>
    <dbReference type="NCBI Taxonomy" id="1828826"/>
    <lineage>
        <taxon>Bacteria</taxon>
        <taxon>Bacillati</taxon>
        <taxon>Cyanobacteriota</taxon>
        <taxon>Cyanophyceae</taxon>
        <taxon>Oscillatoriophycideae</taxon>
        <taxon>Oscillatoriales</taxon>
        <taxon>Oscillatoriales incertae sedis</taxon>
        <taxon>Zarconia</taxon>
        <taxon>Zarconia navalis</taxon>
    </lineage>
</organism>
<dbReference type="EMBL" id="JADEXN010000003">
    <property type="protein sequence ID" value="MBE9039230.1"/>
    <property type="molecule type" value="Genomic_DNA"/>
</dbReference>
<evidence type="ECO:0000259" key="1">
    <source>
        <dbReference type="Pfam" id="PF05685"/>
    </source>
</evidence>
<dbReference type="AlphaFoldDB" id="A0A928VWS4"/>
<keyword evidence="2" id="KW-0378">Hydrolase</keyword>
<dbReference type="PANTHER" id="PTHR35400:SF1">
    <property type="entry name" value="SLR1083 PROTEIN"/>
    <property type="match status" value="1"/>
</dbReference>
<dbReference type="SUPFAM" id="SSF52980">
    <property type="entry name" value="Restriction endonuclease-like"/>
    <property type="match status" value="1"/>
</dbReference>
<dbReference type="GO" id="GO:0004519">
    <property type="term" value="F:endonuclease activity"/>
    <property type="evidence" value="ECO:0007669"/>
    <property type="project" value="UniProtKB-KW"/>
</dbReference>
<keyword evidence="2" id="KW-0540">Nuclease</keyword>
<dbReference type="InterPro" id="IPR012296">
    <property type="entry name" value="Nuclease_put_TT1808"/>
</dbReference>
<keyword evidence="2" id="KW-0255">Endonuclease</keyword>
<evidence type="ECO:0000313" key="2">
    <source>
        <dbReference type="EMBL" id="MBE9039230.1"/>
    </source>
</evidence>
<dbReference type="PANTHER" id="PTHR35400">
    <property type="entry name" value="SLR1083 PROTEIN"/>
    <property type="match status" value="1"/>
</dbReference>
<dbReference type="CDD" id="cd06260">
    <property type="entry name" value="DUF820-like"/>
    <property type="match status" value="1"/>
</dbReference>
<proteinExistence type="predicted"/>
<reference evidence="2" key="1">
    <citation type="submission" date="2020-10" db="EMBL/GenBank/DDBJ databases">
        <authorList>
            <person name="Castelo-Branco R."/>
            <person name="Eusebio N."/>
            <person name="Adriana R."/>
            <person name="Vieira A."/>
            <person name="Brugerolle De Fraissinette N."/>
            <person name="Rezende De Castro R."/>
            <person name="Schneider M.P."/>
            <person name="Vasconcelos V."/>
            <person name="Leao P.N."/>
        </authorList>
    </citation>
    <scope>NUCLEOTIDE SEQUENCE</scope>
    <source>
        <strain evidence="2">LEGE 11467</strain>
    </source>
</reference>
<dbReference type="Proteomes" id="UP000621799">
    <property type="component" value="Unassembled WGS sequence"/>
</dbReference>
<dbReference type="Pfam" id="PF05685">
    <property type="entry name" value="Uma2"/>
    <property type="match status" value="1"/>
</dbReference>